<evidence type="ECO:0000256" key="2">
    <source>
        <dbReference type="ARBA" id="ARBA00012616"/>
    </source>
</evidence>
<name>A0A4Q2RPJ9_9ACTN</name>
<feature type="binding site" evidence="8">
    <location>
        <position position="201"/>
    </location>
    <ligand>
        <name>substrate</name>
    </ligand>
</feature>
<dbReference type="InterPro" id="IPR027266">
    <property type="entry name" value="TrmE/GcvT-like"/>
</dbReference>
<dbReference type="InterPro" id="IPR029043">
    <property type="entry name" value="GcvT/YgfZ_C"/>
</dbReference>
<sequence length="371" mass="39443">MTSPLAARTTPLHDIHRQLGATLTDFAGWSMPLKYTSEVAEHHAVRRAAGMFDLSHMGELELSGLEAGAALDYALVSMPSRMQVGQGRYSMLVSANGGILDDLIVYRLTQEKFMVVANAANVRTVYEELVARASGYTSEVRDASAEWGLIAVQGPSSALIVAEATRDDVSGLPYYSVAGARVGKHDVLLARTGYTGEDGFEVYCAADAAVEIWSEFAVLGSPHGLVPAGLACRDSLRLEAGMPLYGQELTSHLTPFDVGVGKVVVHDKPGGSVGAAALLEARDVDRARRLIGLASVGRRAPRAGHAVLRPGTGERIGTVTSGVPSPTLGHAVAMAIVDADDVEPGTKLEIDVRGRTEQVEVVKLPFYRRDR</sequence>
<dbReference type="GO" id="GO:0008168">
    <property type="term" value="F:methyltransferase activity"/>
    <property type="evidence" value="ECO:0007669"/>
    <property type="project" value="UniProtKB-KW"/>
</dbReference>
<evidence type="ECO:0000313" key="12">
    <source>
        <dbReference type="Proteomes" id="UP000291838"/>
    </source>
</evidence>
<reference evidence="11 12" key="1">
    <citation type="submission" date="2019-01" db="EMBL/GenBank/DDBJ databases">
        <title>Novel species of Nocardioides.</title>
        <authorList>
            <person name="Liu Q."/>
            <person name="Xin Y.-H."/>
        </authorList>
    </citation>
    <scope>NUCLEOTIDE SEQUENCE [LARGE SCALE GENOMIC DNA]</scope>
    <source>
        <strain evidence="11 12">HLT3-15</strain>
    </source>
</reference>
<dbReference type="InterPro" id="IPR013977">
    <property type="entry name" value="GcvT_C"/>
</dbReference>
<gene>
    <name evidence="7 11" type="primary">gcvT</name>
    <name evidence="11" type="ORF">EUA06_16670</name>
</gene>
<evidence type="ECO:0000313" key="11">
    <source>
        <dbReference type="EMBL" id="RYB89123.1"/>
    </source>
</evidence>
<evidence type="ECO:0000256" key="6">
    <source>
        <dbReference type="ARBA" id="ARBA00047665"/>
    </source>
</evidence>
<keyword evidence="12" id="KW-1185">Reference proteome</keyword>
<dbReference type="Gene3D" id="3.30.70.1400">
    <property type="entry name" value="Aminomethyltransferase beta-barrel domains"/>
    <property type="match status" value="1"/>
</dbReference>
<accession>A0A4Q2RPJ9</accession>
<dbReference type="InterPro" id="IPR006223">
    <property type="entry name" value="GcvT"/>
</dbReference>
<dbReference type="AlphaFoldDB" id="A0A4Q2RPJ9"/>
<dbReference type="SUPFAM" id="SSF101790">
    <property type="entry name" value="Aminomethyltransferase beta-barrel domain"/>
    <property type="match status" value="1"/>
</dbReference>
<keyword evidence="11" id="KW-0489">Methyltransferase</keyword>
<dbReference type="Gene3D" id="3.30.1360.120">
    <property type="entry name" value="Probable tRNA modification gtpase trme, domain 1"/>
    <property type="match status" value="1"/>
</dbReference>
<comment type="caution">
    <text evidence="11">The sequence shown here is derived from an EMBL/GenBank/DDBJ whole genome shotgun (WGS) entry which is preliminary data.</text>
</comment>
<keyword evidence="4 7" id="KW-0808">Transferase</keyword>
<dbReference type="FunFam" id="2.40.30.110:FF:000003">
    <property type="entry name" value="Aminomethyltransferase"/>
    <property type="match status" value="1"/>
</dbReference>
<evidence type="ECO:0000259" key="9">
    <source>
        <dbReference type="Pfam" id="PF01571"/>
    </source>
</evidence>
<evidence type="ECO:0000256" key="4">
    <source>
        <dbReference type="ARBA" id="ARBA00022679"/>
    </source>
</evidence>
<dbReference type="GO" id="GO:0008483">
    <property type="term" value="F:transaminase activity"/>
    <property type="evidence" value="ECO:0007669"/>
    <property type="project" value="UniProtKB-KW"/>
</dbReference>
<proteinExistence type="inferred from homology"/>
<dbReference type="Pfam" id="PF01571">
    <property type="entry name" value="GCV_T"/>
    <property type="match status" value="1"/>
</dbReference>
<feature type="domain" description="GCVT N-terminal" evidence="9">
    <location>
        <begin position="12"/>
        <end position="268"/>
    </location>
</feature>
<dbReference type="GO" id="GO:0019464">
    <property type="term" value="P:glycine decarboxylation via glycine cleavage system"/>
    <property type="evidence" value="ECO:0007669"/>
    <property type="project" value="UniProtKB-UniRule"/>
</dbReference>
<evidence type="ECO:0000256" key="7">
    <source>
        <dbReference type="HAMAP-Rule" id="MF_00259"/>
    </source>
</evidence>
<dbReference type="Proteomes" id="UP000291838">
    <property type="component" value="Unassembled WGS sequence"/>
</dbReference>
<dbReference type="InterPro" id="IPR028896">
    <property type="entry name" value="GcvT/YgfZ/DmdA"/>
</dbReference>
<evidence type="ECO:0000256" key="5">
    <source>
        <dbReference type="ARBA" id="ARBA00031395"/>
    </source>
</evidence>
<keyword evidence="3 7" id="KW-0032">Aminotransferase</keyword>
<dbReference type="OrthoDB" id="9774591at2"/>
<evidence type="ECO:0000259" key="10">
    <source>
        <dbReference type="Pfam" id="PF08669"/>
    </source>
</evidence>
<dbReference type="GO" id="GO:0032259">
    <property type="term" value="P:methylation"/>
    <property type="evidence" value="ECO:0007669"/>
    <property type="project" value="UniProtKB-KW"/>
</dbReference>
<dbReference type="SUPFAM" id="SSF103025">
    <property type="entry name" value="Folate-binding domain"/>
    <property type="match status" value="1"/>
</dbReference>
<protein>
    <recommendedName>
        <fullName evidence="2 7">Aminomethyltransferase</fullName>
        <ecNumber evidence="2 7">2.1.2.10</ecNumber>
    </recommendedName>
    <alternativeName>
        <fullName evidence="5 7">Glycine cleavage system T protein</fullName>
    </alternativeName>
</protein>
<dbReference type="GO" id="GO:0005829">
    <property type="term" value="C:cytosol"/>
    <property type="evidence" value="ECO:0007669"/>
    <property type="project" value="TreeGrafter"/>
</dbReference>
<organism evidence="11 12">
    <name type="scientific">Nocardioides glacieisoli</name>
    <dbReference type="NCBI Taxonomy" id="1168730"/>
    <lineage>
        <taxon>Bacteria</taxon>
        <taxon>Bacillati</taxon>
        <taxon>Actinomycetota</taxon>
        <taxon>Actinomycetes</taxon>
        <taxon>Propionibacteriales</taxon>
        <taxon>Nocardioidaceae</taxon>
        <taxon>Nocardioides</taxon>
    </lineage>
</organism>
<evidence type="ECO:0000256" key="3">
    <source>
        <dbReference type="ARBA" id="ARBA00022576"/>
    </source>
</evidence>
<dbReference type="Gene3D" id="2.40.30.110">
    <property type="entry name" value="Aminomethyltransferase beta-barrel domains"/>
    <property type="match status" value="1"/>
</dbReference>
<dbReference type="NCBIfam" id="NF001567">
    <property type="entry name" value="PRK00389.1"/>
    <property type="match status" value="1"/>
</dbReference>
<dbReference type="NCBIfam" id="TIGR00528">
    <property type="entry name" value="gcvT"/>
    <property type="match status" value="1"/>
</dbReference>
<evidence type="ECO:0000256" key="1">
    <source>
        <dbReference type="ARBA" id="ARBA00008609"/>
    </source>
</evidence>
<dbReference type="EMBL" id="SDWS01000008">
    <property type="protein sequence ID" value="RYB89123.1"/>
    <property type="molecule type" value="Genomic_DNA"/>
</dbReference>
<dbReference type="PIRSF" id="PIRSF006487">
    <property type="entry name" value="GcvT"/>
    <property type="match status" value="1"/>
</dbReference>
<dbReference type="PANTHER" id="PTHR43757:SF2">
    <property type="entry name" value="AMINOMETHYLTRANSFERASE, MITOCHONDRIAL"/>
    <property type="match status" value="1"/>
</dbReference>
<dbReference type="EC" id="2.1.2.10" evidence="2 7"/>
<dbReference type="InterPro" id="IPR022903">
    <property type="entry name" value="GcvT_bac"/>
</dbReference>
<evidence type="ECO:0000256" key="8">
    <source>
        <dbReference type="PIRSR" id="PIRSR006487-1"/>
    </source>
</evidence>
<dbReference type="PANTHER" id="PTHR43757">
    <property type="entry name" value="AMINOMETHYLTRANSFERASE"/>
    <property type="match status" value="1"/>
</dbReference>
<comment type="subunit">
    <text evidence="7">The glycine cleavage system is composed of four proteins: P, T, L and H.</text>
</comment>
<dbReference type="HAMAP" id="MF_00259">
    <property type="entry name" value="GcvT"/>
    <property type="match status" value="1"/>
</dbReference>
<dbReference type="InterPro" id="IPR006222">
    <property type="entry name" value="GCVT_N"/>
</dbReference>
<dbReference type="GO" id="GO:0004047">
    <property type="term" value="F:aminomethyltransferase activity"/>
    <property type="evidence" value="ECO:0007669"/>
    <property type="project" value="UniProtKB-UniRule"/>
</dbReference>
<dbReference type="GO" id="GO:0005960">
    <property type="term" value="C:glycine cleavage complex"/>
    <property type="evidence" value="ECO:0007669"/>
    <property type="project" value="InterPro"/>
</dbReference>
<dbReference type="RefSeq" id="WP_129477873.1">
    <property type="nucleotide sequence ID" value="NZ_SDWS01000008.1"/>
</dbReference>
<feature type="domain" description="Aminomethyltransferase C-terminal" evidence="10">
    <location>
        <begin position="288"/>
        <end position="367"/>
    </location>
</feature>
<comment type="catalytic activity">
    <reaction evidence="6 7">
        <text>N(6)-[(R)-S(8)-aminomethyldihydrolipoyl]-L-lysyl-[protein] + (6S)-5,6,7,8-tetrahydrofolate = N(6)-[(R)-dihydrolipoyl]-L-lysyl-[protein] + (6R)-5,10-methylene-5,6,7,8-tetrahydrofolate + NH4(+)</text>
        <dbReference type="Rhea" id="RHEA:16945"/>
        <dbReference type="Rhea" id="RHEA-COMP:10475"/>
        <dbReference type="Rhea" id="RHEA-COMP:10492"/>
        <dbReference type="ChEBI" id="CHEBI:15636"/>
        <dbReference type="ChEBI" id="CHEBI:28938"/>
        <dbReference type="ChEBI" id="CHEBI:57453"/>
        <dbReference type="ChEBI" id="CHEBI:83100"/>
        <dbReference type="ChEBI" id="CHEBI:83143"/>
        <dbReference type="EC" id="2.1.2.10"/>
    </reaction>
</comment>
<dbReference type="Pfam" id="PF08669">
    <property type="entry name" value="GCV_T_C"/>
    <property type="match status" value="1"/>
</dbReference>
<dbReference type="Gene3D" id="4.10.1250.10">
    <property type="entry name" value="Aminomethyltransferase fragment"/>
    <property type="match status" value="1"/>
</dbReference>
<comment type="function">
    <text evidence="7">The glycine cleavage system catalyzes the degradation of glycine.</text>
</comment>
<comment type="similarity">
    <text evidence="1 7">Belongs to the GcvT family.</text>
</comment>